<dbReference type="InterPro" id="IPR013783">
    <property type="entry name" value="Ig-like_fold"/>
</dbReference>
<gene>
    <name evidence="3" type="ORF">IQ241_02940</name>
</gene>
<dbReference type="RefSeq" id="WP_193904921.1">
    <property type="nucleotide sequence ID" value="NZ_JADEXG010000004.1"/>
</dbReference>
<keyword evidence="2" id="KW-0732">Signal</keyword>
<dbReference type="Gene3D" id="2.60.40.10">
    <property type="entry name" value="Immunoglobulins"/>
    <property type="match status" value="1"/>
</dbReference>
<evidence type="ECO:0000313" key="3">
    <source>
        <dbReference type="EMBL" id="MBE9076261.1"/>
    </source>
</evidence>
<keyword evidence="4" id="KW-1185">Reference proteome</keyword>
<evidence type="ECO:0000313" key="4">
    <source>
        <dbReference type="Proteomes" id="UP000636505"/>
    </source>
</evidence>
<proteinExistence type="predicted"/>
<sequence length="351" mass="36734">MKKRLTFLGTASLLALVGLTARPAIAQRVVEVTPSVSAESASADSLISGLFETSNGSQVDVSSVEIFVDGQDVTAESSITANFFSYRPTQPLRPGQHQVQVEYSNTQGQRRVASWDFTIAAPEPEVAISSVTHNATEPLAQNATLLTTINGTPGAQAWVLLIENGQRLRELPAEEVSPGVYVATYSLQGQSAVGEAIAVGQLQQGEARILAAAPQPVRISATAASTDAVQTEDLDATAADTNSAGGLKPQFTSHSSGDRISDRGFTLVGQTLPNAQVEIKVTASTSVLGGVVNVGSTRLVEETVTADGNGEFRVEVPSPLVIGSGTRYQAEALARLGDQTSSITQLMLEQE</sequence>
<dbReference type="EMBL" id="JADEXG010000004">
    <property type="protein sequence ID" value="MBE9076261.1"/>
    <property type="molecule type" value="Genomic_DNA"/>
</dbReference>
<evidence type="ECO:0000256" key="1">
    <source>
        <dbReference type="SAM" id="MobiDB-lite"/>
    </source>
</evidence>
<reference evidence="3" key="1">
    <citation type="submission" date="2020-10" db="EMBL/GenBank/DDBJ databases">
        <authorList>
            <person name="Castelo-Branco R."/>
            <person name="Eusebio N."/>
            <person name="Adriana R."/>
            <person name="Vieira A."/>
            <person name="Brugerolle De Fraissinette N."/>
            <person name="Rezende De Castro R."/>
            <person name="Schneider M.P."/>
            <person name="Vasconcelos V."/>
            <person name="Leao P.N."/>
        </authorList>
    </citation>
    <scope>NUCLEOTIDE SEQUENCE</scope>
    <source>
        <strain evidence="3">LEGE 07310</strain>
    </source>
</reference>
<feature type="region of interest" description="Disordered" evidence="1">
    <location>
        <begin position="239"/>
        <end position="259"/>
    </location>
</feature>
<comment type="caution">
    <text evidence="3">The sequence shown here is derived from an EMBL/GenBank/DDBJ whole genome shotgun (WGS) entry which is preliminary data.</text>
</comment>
<name>A0A8J7ALA7_9CYAN</name>
<dbReference type="Proteomes" id="UP000636505">
    <property type="component" value="Unassembled WGS sequence"/>
</dbReference>
<dbReference type="AlphaFoldDB" id="A0A8J7ALA7"/>
<accession>A0A8J7ALA7</accession>
<feature type="compositionally biased region" description="Polar residues" evidence="1">
    <location>
        <begin position="239"/>
        <end position="255"/>
    </location>
</feature>
<organism evidence="3 4">
    <name type="scientific">Vasconcelosia minhoensis LEGE 07310</name>
    <dbReference type="NCBI Taxonomy" id="915328"/>
    <lineage>
        <taxon>Bacteria</taxon>
        <taxon>Bacillati</taxon>
        <taxon>Cyanobacteriota</taxon>
        <taxon>Cyanophyceae</taxon>
        <taxon>Nodosilineales</taxon>
        <taxon>Cymatolegaceae</taxon>
        <taxon>Vasconcelosia</taxon>
        <taxon>Vasconcelosia minhoensis</taxon>
    </lineage>
</organism>
<feature type="signal peptide" evidence="2">
    <location>
        <begin position="1"/>
        <end position="26"/>
    </location>
</feature>
<protein>
    <submittedName>
        <fullName evidence="3">Uncharacterized protein</fullName>
    </submittedName>
</protein>
<feature type="chain" id="PRO_5035215388" evidence="2">
    <location>
        <begin position="27"/>
        <end position="351"/>
    </location>
</feature>
<evidence type="ECO:0000256" key="2">
    <source>
        <dbReference type="SAM" id="SignalP"/>
    </source>
</evidence>